<evidence type="ECO:0000313" key="1">
    <source>
        <dbReference type="EMBL" id="WBO67941.1"/>
    </source>
</evidence>
<evidence type="ECO:0000313" key="2">
    <source>
        <dbReference type="Proteomes" id="UP001212326"/>
    </source>
</evidence>
<reference evidence="1 2" key="1">
    <citation type="submission" date="2022-12" db="EMBL/GenBank/DDBJ databases">
        <authorList>
            <person name="Mo P."/>
        </authorList>
    </citation>
    <scope>NUCLEOTIDE SEQUENCE [LARGE SCALE GENOMIC DNA]</scope>
    <source>
        <strain evidence="1 2">HUAS 2-6</strain>
    </source>
</reference>
<proteinExistence type="predicted"/>
<sequence length="43" mass="4611">MMINDTALMGSYQSQGLLKPIDPDSIAGHDQISVKSWSSTMGV</sequence>
<protein>
    <submittedName>
        <fullName evidence="1">Uncharacterized protein</fullName>
    </submittedName>
</protein>
<organism evidence="1 2">
    <name type="scientific">Streptomyces camelliae</name>
    <dbReference type="NCBI Taxonomy" id="3004093"/>
    <lineage>
        <taxon>Bacteria</taxon>
        <taxon>Bacillati</taxon>
        <taxon>Actinomycetota</taxon>
        <taxon>Actinomycetes</taxon>
        <taxon>Kitasatosporales</taxon>
        <taxon>Streptomycetaceae</taxon>
        <taxon>Streptomyces</taxon>
    </lineage>
</organism>
<dbReference type="EMBL" id="CP115300">
    <property type="protein sequence ID" value="WBO67941.1"/>
    <property type="molecule type" value="Genomic_DNA"/>
</dbReference>
<accession>A0ABY7PBH3</accession>
<dbReference type="RefSeq" id="WP_270085213.1">
    <property type="nucleotide sequence ID" value="NZ_CP115300.1"/>
</dbReference>
<gene>
    <name evidence="1" type="ORF">O1G22_36560</name>
</gene>
<name>A0ABY7PBH3_9ACTN</name>
<keyword evidence="2" id="KW-1185">Reference proteome</keyword>
<dbReference type="Proteomes" id="UP001212326">
    <property type="component" value="Chromosome"/>
</dbReference>